<dbReference type="InterPro" id="IPR021136">
    <property type="entry name" value="Flagellar_hook_control-like_C"/>
</dbReference>
<evidence type="ECO:0000259" key="2">
    <source>
        <dbReference type="Pfam" id="PF02120"/>
    </source>
</evidence>
<gene>
    <name evidence="3" type="ORF">ACFSFW_04385</name>
</gene>
<feature type="region of interest" description="Disordered" evidence="1">
    <location>
        <begin position="389"/>
        <end position="416"/>
    </location>
</feature>
<feature type="domain" description="Flagellar hook-length control protein-like C-terminal" evidence="2">
    <location>
        <begin position="309"/>
        <end position="384"/>
    </location>
</feature>
<dbReference type="Gene3D" id="3.30.750.140">
    <property type="match status" value="1"/>
</dbReference>
<name>A0ABW4MK87_9BACI</name>
<dbReference type="EMBL" id="JBHUEK010000007">
    <property type="protein sequence ID" value="MFD1777896.1"/>
    <property type="molecule type" value="Genomic_DNA"/>
</dbReference>
<dbReference type="CDD" id="cd17470">
    <property type="entry name" value="T3SS_Flik_C"/>
    <property type="match status" value="1"/>
</dbReference>
<protein>
    <submittedName>
        <fullName evidence="3">Flagellar hook-length control protein FliK</fullName>
    </submittedName>
</protein>
<proteinExistence type="predicted"/>
<accession>A0ABW4MK87</accession>
<keyword evidence="3" id="KW-0966">Cell projection</keyword>
<evidence type="ECO:0000256" key="1">
    <source>
        <dbReference type="SAM" id="MobiDB-lite"/>
    </source>
</evidence>
<evidence type="ECO:0000313" key="3">
    <source>
        <dbReference type="EMBL" id="MFD1777896.1"/>
    </source>
</evidence>
<comment type="caution">
    <text evidence="3">The sequence shown here is derived from an EMBL/GenBank/DDBJ whole genome shotgun (WGS) entry which is preliminary data.</text>
</comment>
<keyword evidence="3" id="KW-0969">Cilium</keyword>
<organism evidence="3 4">
    <name type="scientific">Fredinandcohnia salidurans</name>
    <dbReference type="NCBI Taxonomy" id="2595041"/>
    <lineage>
        <taxon>Bacteria</taxon>
        <taxon>Bacillati</taxon>
        <taxon>Bacillota</taxon>
        <taxon>Bacilli</taxon>
        <taxon>Bacillales</taxon>
        <taxon>Bacillaceae</taxon>
        <taxon>Fredinandcohnia</taxon>
    </lineage>
</organism>
<dbReference type="Pfam" id="PF02120">
    <property type="entry name" value="Flg_hook"/>
    <property type="match status" value="1"/>
</dbReference>
<dbReference type="InterPro" id="IPR038610">
    <property type="entry name" value="FliK-like_C_sf"/>
</dbReference>
<keyword evidence="3" id="KW-0282">Flagellum</keyword>
<sequence length="431" mass="47862">MVVNLEPSTGAIRKAVKSSLGNGFLQGNSTLQLSFREKLDAITESDPKLFKDSKLKLTPSLGAVKEEDSSSMASTNQVLSEFQTFIKEEFGLSVLEDVFLTLPSDLVDQIKGFITGIQNGEIELEVGQTYGEAEQSALLLVVTHLVEEKPVINKVDLLNLLTQLKVASNEELTTSPKVSKDPTDIKSLKLIQELMQSLENKTALVEKPLTESQSRLQYLQTVHSRYFAAPKGIETTQAVTADKLMQKASTHQVIATSNEANSVGDISSNQLSKVEQFTLHVEQTSKPLPNQQQFIKQFQNILARSSFLNSGGQQKLLINLYPEHLGSLRIEILQSEAGMIARILASTSQAKELVESQLTNLKHSFLAQNISVEKIEVSTQLQYQTERNLQRENEQHGQQSGRQQKEQNNQEPNEDVSFTTALLDELVNIKV</sequence>
<dbReference type="Proteomes" id="UP001597227">
    <property type="component" value="Unassembled WGS sequence"/>
</dbReference>
<keyword evidence="4" id="KW-1185">Reference proteome</keyword>
<dbReference type="RefSeq" id="WP_388036023.1">
    <property type="nucleotide sequence ID" value="NZ_JBHUEK010000007.1"/>
</dbReference>
<evidence type="ECO:0000313" key="4">
    <source>
        <dbReference type="Proteomes" id="UP001597227"/>
    </source>
</evidence>
<reference evidence="4" key="1">
    <citation type="journal article" date="2019" name="Int. J. Syst. Evol. Microbiol.">
        <title>The Global Catalogue of Microorganisms (GCM) 10K type strain sequencing project: providing services to taxonomists for standard genome sequencing and annotation.</title>
        <authorList>
            <consortium name="The Broad Institute Genomics Platform"/>
            <consortium name="The Broad Institute Genome Sequencing Center for Infectious Disease"/>
            <person name="Wu L."/>
            <person name="Ma J."/>
        </authorList>
    </citation>
    <scope>NUCLEOTIDE SEQUENCE [LARGE SCALE GENOMIC DNA]</scope>
    <source>
        <strain evidence="4">CCUG 15531</strain>
    </source>
</reference>